<comment type="caution">
    <text evidence="1">The sequence shown here is derived from an EMBL/GenBank/DDBJ whole genome shotgun (WGS) entry which is preliminary data.</text>
</comment>
<reference evidence="1 2" key="1">
    <citation type="submission" date="2016-05" db="EMBL/GenBank/DDBJ databases">
        <title>Paenibacillus sp. 1ZS3-15 nov., isolated from the rhizosphere soil.</title>
        <authorList>
            <person name="Zhang X.X."/>
            <person name="Zhang J."/>
        </authorList>
    </citation>
    <scope>NUCLEOTIDE SEQUENCE [LARGE SCALE GENOMIC DNA]</scope>
    <source>
        <strain evidence="1 2">1ZS3-15</strain>
    </source>
</reference>
<dbReference type="SUPFAM" id="SSF110849">
    <property type="entry name" value="ParB/Sulfiredoxin"/>
    <property type="match status" value="1"/>
</dbReference>
<accession>A0A198AK05</accession>
<gene>
    <name evidence="1" type="ORF">A8708_31380</name>
</gene>
<protein>
    <recommendedName>
        <fullName evidence="3">ParB/Sulfiredoxin domain-containing protein</fullName>
    </recommendedName>
</protein>
<dbReference type="OrthoDB" id="2806727at2"/>
<sequence length="361" mass="41630">MENDELLVLSLDQLICDINGSIHIDGMSLEQSLLEEGVLIPLLVEGPNAEGKFFILDGYRRNHIMRRYPMEFESIPCRLYGKETSQENRNSIRLRLKRTNKRMTAIEIQKLVENSENVNDIINELPRITQKRIRRAIVIPKFWRDRVEELRKSQDALAVIWHDLNVSTEYKNELLQRLINTDKIGVDHATALKKMAKFKVYQSLTFDQKQVAVENVLAKAKFTDNEAEMIIIQAIMQTDPDSAYADFWVNYCSFELKHVTSKINNELGSMIRETTLTHLLTARNTVNEVIDGVLERFEQERRSSSKNDGVIVSNEESHIKEKASLLWAAKHEMGINVVKTKVWTAPRIEKTDRGYSVVISG</sequence>
<dbReference type="InterPro" id="IPR036086">
    <property type="entry name" value="ParB/Sulfiredoxin_sf"/>
</dbReference>
<name>A0A198AK05_9BACL</name>
<keyword evidence="2" id="KW-1185">Reference proteome</keyword>
<evidence type="ECO:0000313" key="2">
    <source>
        <dbReference type="Proteomes" id="UP000078454"/>
    </source>
</evidence>
<organism evidence="1 2">
    <name type="scientific">Paenibacillus oryzisoli</name>
    <dbReference type="NCBI Taxonomy" id="1850517"/>
    <lineage>
        <taxon>Bacteria</taxon>
        <taxon>Bacillati</taxon>
        <taxon>Bacillota</taxon>
        <taxon>Bacilli</taxon>
        <taxon>Bacillales</taxon>
        <taxon>Paenibacillaceae</taxon>
        <taxon>Paenibacillus</taxon>
    </lineage>
</organism>
<dbReference type="STRING" id="1850517.A8708_31380"/>
<evidence type="ECO:0008006" key="3">
    <source>
        <dbReference type="Google" id="ProtNLM"/>
    </source>
</evidence>
<dbReference type="Proteomes" id="UP000078454">
    <property type="component" value="Unassembled WGS sequence"/>
</dbReference>
<proteinExistence type="predicted"/>
<dbReference type="EMBL" id="LYPB01000049">
    <property type="protein sequence ID" value="OAS21371.1"/>
    <property type="molecule type" value="Genomic_DNA"/>
</dbReference>
<dbReference type="AlphaFoldDB" id="A0A198AK05"/>
<dbReference type="RefSeq" id="WP_068662942.1">
    <property type="nucleotide sequence ID" value="NZ_LYPB01000049.1"/>
</dbReference>
<evidence type="ECO:0000313" key="1">
    <source>
        <dbReference type="EMBL" id="OAS21371.1"/>
    </source>
</evidence>